<accession>A0A2S6HVW4</accession>
<keyword evidence="3" id="KW-1185">Reference proteome</keyword>
<feature type="region of interest" description="Disordered" evidence="1">
    <location>
        <begin position="1"/>
        <end position="34"/>
    </location>
</feature>
<feature type="region of interest" description="Disordered" evidence="1">
    <location>
        <begin position="101"/>
        <end position="149"/>
    </location>
</feature>
<comment type="caution">
    <text evidence="2">The sequence shown here is derived from an EMBL/GenBank/DDBJ whole genome shotgun (WGS) entry which is preliminary data.</text>
</comment>
<gene>
    <name evidence="2" type="ORF">BXY41_103213</name>
</gene>
<dbReference type="AlphaFoldDB" id="A0A2S6HVW4"/>
<proteinExistence type="predicted"/>
<evidence type="ECO:0000313" key="2">
    <source>
        <dbReference type="EMBL" id="PPK82003.1"/>
    </source>
</evidence>
<dbReference type="Proteomes" id="UP000237749">
    <property type="component" value="Unassembled WGS sequence"/>
</dbReference>
<organism evidence="2 3">
    <name type="scientific">Lacrimispora xylanisolvens</name>
    <dbReference type="NCBI Taxonomy" id="384636"/>
    <lineage>
        <taxon>Bacteria</taxon>
        <taxon>Bacillati</taxon>
        <taxon>Bacillota</taxon>
        <taxon>Clostridia</taxon>
        <taxon>Lachnospirales</taxon>
        <taxon>Lachnospiraceae</taxon>
        <taxon>Lacrimispora</taxon>
    </lineage>
</organism>
<protein>
    <submittedName>
        <fullName evidence="2">Uncharacterized protein</fullName>
    </submittedName>
</protein>
<evidence type="ECO:0000256" key="1">
    <source>
        <dbReference type="SAM" id="MobiDB-lite"/>
    </source>
</evidence>
<name>A0A2S6HVW4_9FIRM</name>
<sequence length="353" mass="38966">MPTKKTKEKEPKTKLKKAKAARVKKEKPAKTGKKSLLPKNKRVVVLLVAALFIVIIGSAQAIILLSMKNKNTVKEKVAKAPEFYFSKDEDISSFTTIVGERTYEEPAPVPESSEETKKSDAEKKDSDDAAKSGTEAEGKAASEGDTAASDEAKDTYKYVHLENASADLKTYKDYLETQKSFIDVTKENATAESTESETKSENAECYRLAGPSTDSKTYLSITLETAGDSVTVTAGKGSESWNDFFKSQWNEQKKVISDIQKQPKSETSIEIAENTVRSQGQEKLKLTESADSYQFIASPGITKIEGKNYYTVRTYKRLPDNTLSYVATYLCDCNDNSVGFQYDEITGQTTPLG</sequence>
<reference evidence="2 3" key="1">
    <citation type="submission" date="2018-02" db="EMBL/GenBank/DDBJ databases">
        <title>Genomic Encyclopedia of Archaeal and Bacterial Type Strains, Phase II (KMG-II): from individual species to whole genera.</title>
        <authorList>
            <person name="Goeker M."/>
        </authorList>
    </citation>
    <scope>NUCLEOTIDE SEQUENCE [LARGE SCALE GENOMIC DNA]</scope>
    <source>
        <strain evidence="2 3">DSM 3808</strain>
    </source>
</reference>
<evidence type="ECO:0000313" key="3">
    <source>
        <dbReference type="Proteomes" id="UP000237749"/>
    </source>
</evidence>
<feature type="compositionally biased region" description="Basic residues" evidence="1">
    <location>
        <begin position="14"/>
        <end position="33"/>
    </location>
</feature>
<feature type="compositionally biased region" description="Basic and acidic residues" evidence="1">
    <location>
        <begin position="114"/>
        <end position="142"/>
    </location>
</feature>
<dbReference type="EMBL" id="PTJA01000003">
    <property type="protein sequence ID" value="PPK82003.1"/>
    <property type="molecule type" value="Genomic_DNA"/>
</dbReference>
<dbReference type="RefSeq" id="WP_104436061.1">
    <property type="nucleotide sequence ID" value="NZ_PTJA01000003.1"/>
</dbReference>
<feature type="compositionally biased region" description="Basic and acidic residues" evidence="1">
    <location>
        <begin position="1"/>
        <end position="13"/>
    </location>
</feature>